<name>A0A432MQL3_9BACT</name>
<dbReference type="OrthoDB" id="9795618at2"/>
<reference evidence="2 3" key="2">
    <citation type="submission" date="2019-01" db="EMBL/GenBank/DDBJ databases">
        <title>Tautonia sociabilis, a novel thermotolerant planctomycete of Isosphaeraceae family, isolated from a 4000 m deep subterranean habitat.</title>
        <authorList>
            <person name="Kovaleva O.L."/>
            <person name="Elcheninov A.G."/>
            <person name="Van Heerden E."/>
            <person name="Toshchakov S.V."/>
            <person name="Novikov A."/>
            <person name="Bonch-Osmolovskaya E.A."/>
            <person name="Kublanov I.V."/>
        </authorList>
    </citation>
    <scope>NUCLEOTIDE SEQUENCE [LARGE SCALE GENOMIC DNA]</scope>
    <source>
        <strain evidence="2 3">GM2012</strain>
    </source>
</reference>
<evidence type="ECO:0000313" key="2">
    <source>
        <dbReference type="EMBL" id="RUL89650.1"/>
    </source>
</evidence>
<dbReference type="PROSITE" id="PS51819">
    <property type="entry name" value="VOC"/>
    <property type="match status" value="1"/>
</dbReference>
<dbReference type="Pfam" id="PF00903">
    <property type="entry name" value="Glyoxalase"/>
    <property type="match status" value="1"/>
</dbReference>
<dbReference type="AlphaFoldDB" id="A0A432MQL3"/>
<dbReference type="EMBL" id="RYZH01000001">
    <property type="protein sequence ID" value="RUL89650.1"/>
    <property type="molecule type" value="Genomic_DNA"/>
</dbReference>
<gene>
    <name evidence="2" type="ORF">TsocGM_00305</name>
</gene>
<dbReference type="SUPFAM" id="SSF54593">
    <property type="entry name" value="Glyoxalase/Bleomycin resistance protein/Dihydroxybiphenyl dioxygenase"/>
    <property type="match status" value="1"/>
</dbReference>
<reference evidence="2 3" key="1">
    <citation type="submission" date="2018-12" db="EMBL/GenBank/DDBJ databases">
        <authorList>
            <person name="Toschakov S.V."/>
        </authorList>
    </citation>
    <scope>NUCLEOTIDE SEQUENCE [LARGE SCALE GENOMIC DNA]</scope>
    <source>
        <strain evidence="2 3">GM2012</strain>
    </source>
</reference>
<protein>
    <submittedName>
        <fullName evidence="2">Glyoxalase/bleomycin resistance/extradiol dioxygenase family protein</fullName>
    </submittedName>
</protein>
<evidence type="ECO:0000259" key="1">
    <source>
        <dbReference type="PROSITE" id="PS51819"/>
    </source>
</evidence>
<keyword evidence="2" id="KW-0223">Dioxygenase</keyword>
<proteinExistence type="predicted"/>
<dbReference type="InterPro" id="IPR037523">
    <property type="entry name" value="VOC_core"/>
</dbReference>
<sequence>MAARIESVHPVLMSSNVAASILFFGRIGFALAFADSEDDPKYAGVRRGGVELHLQWHDAEQWSHPGDRPTYRFLVDDVDALLQEFQGVGVLPDHAEVRETPWGTREFHVFDPDGNGLQFDQDR</sequence>
<dbReference type="Gene3D" id="3.10.180.10">
    <property type="entry name" value="2,3-Dihydroxybiphenyl 1,2-Dioxygenase, domain 1"/>
    <property type="match status" value="1"/>
</dbReference>
<comment type="caution">
    <text evidence="2">The sequence shown here is derived from an EMBL/GenBank/DDBJ whole genome shotgun (WGS) entry which is preliminary data.</text>
</comment>
<dbReference type="RefSeq" id="WP_126723325.1">
    <property type="nucleotide sequence ID" value="NZ_RYZH01000001.1"/>
</dbReference>
<accession>A0A432MQL3</accession>
<dbReference type="InterPro" id="IPR029068">
    <property type="entry name" value="Glyas_Bleomycin-R_OHBP_Dase"/>
</dbReference>
<organism evidence="2 3">
    <name type="scientific">Tautonia sociabilis</name>
    <dbReference type="NCBI Taxonomy" id="2080755"/>
    <lineage>
        <taxon>Bacteria</taxon>
        <taxon>Pseudomonadati</taxon>
        <taxon>Planctomycetota</taxon>
        <taxon>Planctomycetia</taxon>
        <taxon>Isosphaerales</taxon>
        <taxon>Isosphaeraceae</taxon>
        <taxon>Tautonia</taxon>
    </lineage>
</organism>
<dbReference type="InterPro" id="IPR004360">
    <property type="entry name" value="Glyas_Fos-R_dOase_dom"/>
</dbReference>
<evidence type="ECO:0000313" key="3">
    <source>
        <dbReference type="Proteomes" id="UP000280296"/>
    </source>
</evidence>
<keyword evidence="2" id="KW-0560">Oxidoreductase</keyword>
<dbReference type="Proteomes" id="UP000280296">
    <property type="component" value="Unassembled WGS sequence"/>
</dbReference>
<keyword evidence="3" id="KW-1185">Reference proteome</keyword>
<dbReference type="GO" id="GO:0051213">
    <property type="term" value="F:dioxygenase activity"/>
    <property type="evidence" value="ECO:0007669"/>
    <property type="project" value="UniProtKB-KW"/>
</dbReference>
<feature type="domain" description="VOC" evidence="1">
    <location>
        <begin position="4"/>
        <end position="122"/>
    </location>
</feature>